<keyword evidence="8 14" id="KW-0915">Sodium</keyword>
<evidence type="ECO:0000256" key="2">
    <source>
        <dbReference type="ARBA" id="ARBA00006434"/>
    </source>
</evidence>
<evidence type="ECO:0000256" key="5">
    <source>
        <dbReference type="ARBA" id="ARBA00022692"/>
    </source>
</evidence>
<keyword evidence="14" id="KW-0029">Amino-acid transport</keyword>
<evidence type="ECO:0000256" key="12">
    <source>
        <dbReference type="ARBA" id="ARBA00033708"/>
    </source>
</evidence>
<dbReference type="InterPro" id="IPR018212">
    <property type="entry name" value="Na/solute_symporter_CS"/>
</dbReference>
<comment type="function">
    <text evidence="14">Catalyzes the sodium-dependent uptake of extracellular L-proline.</text>
</comment>
<keyword evidence="4" id="KW-1003">Cell membrane</keyword>
<comment type="catalytic activity">
    <reaction evidence="12">
        <text>L-proline(in) + Na(+)(in) = L-proline(out) + Na(+)(out)</text>
        <dbReference type="Rhea" id="RHEA:28967"/>
        <dbReference type="ChEBI" id="CHEBI:29101"/>
        <dbReference type="ChEBI" id="CHEBI:60039"/>
    </reaction>
</comment>
<dbReference type="InterPro" id="IPR011851">
    <property type="entry name" value="Na/Pro_symporter"/>
</dbReference>
<keyword evidence="17" id="KW-1185">Reference proteome</keyword>
<dbReference type="InterPro" id="IPR001734">
    <property type="entry name" value="Na/solute_symporter"/>
</dbReference>
<dbReference type="CDD" id="cd11475">
    <property type="entry name" value="SLC5sbd_PutP"/>
    <property type="match status" value="1"/>
</dbReference>
<dbReference type="PROSITE" id="PS50283">
    <property type="entry name" value="NA_SOLUT_SYMP_3"/>
    <property type="match status" value="1"/>
</dbReference>
<evidence type="ECO:0000256" key="6">
    <source>
        <dbReference type="ARBA" id="ARBA00022847"/>
    </source>
</evidence>
<evidence type="ECO:0000313" key="17">
    <source>
        <dbReference type="Proteomes" id="UP000366065"/>
    </source>
</evidence>
<feature type="transmembrane region" description="Helical" evidence="14">
    <location>
        <begin position="130"/>
        <end position="155"/>
    </location>
</feature>
<keyword evidence="10 14" id="KW-0472">Membrane</keyword>
<gene>
    <name evidence="16" type="ORF">PCA20602_04140</name>
</gene>
<dbReference type="Gene3D" id="1.20.1730.10">
    <property type="entry name" value="Sodium/glucose cotransporter"/>
    <property type="match status" value="1"/>
</dbReference>
<evidence type="ECO:0000256" key="1">
    <source>
        <dbReference type="ARBA" id="ARBA00004651"/>
    </source>
</evidence>
<keyword evidence="5 14" id="KW-0812">Transmembrane</keyword>
<keyword evidence="7 14" id="KW-1133">Transmembrane helix</keyword>
<evidence type="ECO:0000313" key="16">
    <source>
        <dbReference type="EMBL" id="VVE40448.1"/>
    </source>
</evidence>
<feature type="transmembrane region" description="Helical" evidence="14">
    <location>
        <begin position="6"/>
        <end position="29"/>
    </location>
</feature>
<organism evidence="16 17">
    <name type="scientific">Pandoraea capi</name>
    <dbReference type="NCBI Taxonomy" id="2508286"/>
    <lineage>
        <taxon>Bacteria</taxon>
        <taxon>Pseudomonadati</taxon>
        <taxon>Pseudomonadota</taxon>
        <taxon>Betaproteobacteria</taxon>
        <taxon>Burkholderiales</taxon>
        <taxon>Burkholderiaceae</taxon>
        <taxon>Pandoraea</taxon>
    </lineage>
</organism>
<keyword evidence="6 14" id="KW-0769">Symport</keyword>
<comment type="caution">
    <text evidence="14">Lacks conserved residue(s) required for the propagation of feature annotation.</text>
</comment>
<comment type="similarity">
    <text evidence="2 13">Belongs to the sodium:solute symporter (SSF) (TC 2.A.21) family.</text>
</comment>
<evidence type="ECO:0000256" key="8">
    <source>
        <dbReference type="ARBA" id="ARBA00023053"/>
    </source>
</evidence>
<evidence type="ECO:0000256" key="7">
    <source>
        <dbReference type="ARBA" id="ARBA00022989"/>
    </source>
</evidence>
<dbReference type="InterPro" id="IPR038377">
    <property type="entry name" value="Na/Glc_symporter_sf"/>
</dbReference>
<dbReference type="Proteomes" id="UP000366065">
    <property type="component" value="Unassembled WGS sequence"/>
</dbReference>
<feature type="transmembrane region" description="Helical" evidence="14">
    <location>
        <begin position="455"/>
        <end position="472"/>
    </location>
</feature>
<proteinExistence type="inferred from homology"/>
<dbReference type="PROSITE" id="PS00456">
    <property type="entry name" value="NA_SOLUT_SYMP_1"/>
    <property type="match status" value="1"/>
</dbReference>
<feature type="transmembrane region" description="Helical" evidence="14">
    <location>
        <begin position="374"/>
        <end position="394"/>
    </location>
</feature>
<dbReference type="Pfam" id="PF00474">
    <property type="entry name" value="SSF"/>
    <property type="match status" value="1"/>
</dbReference>
<dbReference type="PANTHER" id="PTHR48086">
    <property type="entry name" value="SODIUM/PROLINE SYMPORTER-RELATED"/>
    <property type="match status" value="1"/>
</dbReference>
<feature type="transmembrane region" description="Helical" evidence="14">
    <location>
        <begin position="239"/>
        <end position="259"/>
    </location>
</feature>
<feature type="region of interest" description="Disordered" evidence="15">
    <location>
        <begin position="498"/>
        <end position="523"/>
    </location>
</feature>
<protein>
    <recommendedName>
        <fullName evidence="14">Sodium/proline symporter</fullName>
    </recommendedName>
    <alternativeName>
        <fullName evidence="14">Proline permease</fullName>
    </alternativeName>
</protein>
<evidence type="ECO:0000256" key="10">
    <source>
        <dbReference type="ARBA" id="ARBA00023136"/>
    </source>
</evidence>
<keyword evidence="3 14" id="KW-0813">Transport</keyword>
<feature type="transmembrane region" description="Helical" evidence="14">
    <location>
        <begin position="198"/>
        <end position="219"/>
    </location>
</feature>
<dbReference type="EMBL" id="CABPRV010000011">
    <property type="protein sequence ID" value="VVE40448.1"/>
    <property type="molecule type" value="Genomic_DNA"/>
</dbReference>
<feature type="transmembrane region" description="Helical" evidence="14">
    <location>
        <begin position="280"/>
        <end position="301"/>
    </location>
</feature>
<dbReference type="PROSITE" id="PS00457">
    <property type="entry name" value="NA_SOLUT_SYMP_2"/>
    <property type="match status" value="1"/>
</dbReference>
<evidence type="ECO:0000256" key="15">
    <source>
        <dbReference type="SAM" id="MobiDB-lite"/>
    </source>
</evidence>
<name>A0ABY6W8Q2_9BURK</name>
<reference evidence="16 17" key="1">
    <citation type="submission" date="2019-08" db="EMBL/GenBank/DDBJ databases">
        <authorList>
            <person name="Peeters C."/>
        </authorList>
    </citation>
    <scope>NUCLEOTIDE SEQUENCE [LARGE SCALE GENOMIC DNA]</scope>
    <source>
        <strain evidence="16 17">LMG 20602</strain>
    </source>
</reference>
<feature type="transmembrane region" description="Helical" evidence="14">
    <location>
        <begin position="71"/>
        <end position="91"/>
    </location>
</feature>
<feature type="transmembrane region" description="Helical" evidence="14">
    <location>
        <begin position="432"/>
        <end position="449"/>
    </location>
</feature>
<comment type="subcellular location">
    <subcellularLocation>
        <location evidence="14">Cell inner membrane</location>
        <topology evidence="14">Multi-pass membrane protein</topology>
    </subcellularLocation>
    <subcellularLocation>
        <location evidence="1">Cell membrane</location>
        <topology evidence="1">Multi-pass membrane protein</topology>
    </subcellularLocation>
</comment>
<keyword evidence="14" id="KW-0997">Cell inner membrane</keyword>
<accession>A0ABY6W8Q2</accession>
<evidence type="ECO:0000256" key="13">
    <source>
        <dbReference type="RuleBase" id="RU362091"/>
    </source>
</evidence>
<evidence type="ECO:0000256" key="9">
    <source>
        <dbReference type="ARBA" id="ARBA00023065"/>
    </source>
</evidence>
<dbReference type="NCBIfam" id="TIGR00813">
    <property type="entry name" value="sss"/>
    <property type="match status" value="1"/>
</dbReference>
<evidence type="ECO:0000256" key="4">
    <source>
        <dbReference type="ARBA" id="ARBA00022475"/>
    </source>
</evidence>
<dbReference type="RefSeq" id="WP_150722789.1">
    <property type="nucleotide sequence ID" value="NZ_CABPRV010000011.1"/>
</dbReference>
<feature type="transmembrane region" description="Helical" evidence="14">
    <location>
        <begin position="406"/>
        <end position="425"/>
    </location>
</feature>
<evidence type="ECO:0000256" key="11">
    <source>
        <dbReference type="ARBA" id="ARBA00023201"/>
    </source>
</evidence>
<sequence>MSNVSVWNPTAVSFTVYLILMLVIGWLGYRSTNNLSDYILGGRRLGSFVTALSAGASDMSGWLLLGLPGAIYVGGLSGVWIAIGLAIGAWANWRLVAARLRVHTEVCGNALTLPEYLTQRFDDRSHVLRIVTALVILIFFTIYCASGVVAGARLFETMFGLDYHTALWIGAVATIAYVFIGGFLAVSWTDTVQASLMFAALVVTPIAVITIDGGPFIAIDAVTAVHPAHTDLLGDLAPVGVLSLLAWGLGYFGQPHILVRFMAARSAAAIPKARRICMTWMVLCLTGAVAVGFFGLAFYSARPELGAGVNANSETIFIALTQQLFTPWLAGVLLAAILAAVMSTLSCQLLVCSSALTEDLYKTFARGPVSQRRLVWIGRTMVLAVAVIAVLLALDPESRVLGMVSYAWAGFGAAFGPLVLATLLWPRVTRNGALAGIVVGAATVLIWKQFGWFDLYEIVPGFTLGGLALFVVSRLDRAPSAAVLARYAAAETRLQEIRDGKTSDTDAVGGSGGTQAPAAQPSP</sequence>
<evidence type="ECO:0000256" key="3">
    <source>
        <dbReference type="ARBA" id="ARBA00022448"/>
    </source>
</evidence>
<dbReference type="NCBIfam" id="TIGR02121">
    <property type="entry name" value="Na_Pro_sym"/>
    <property type="match status" value="1"/>
</dbReference>
<keyword evidence="11 14" id="KW-0739">Sodium transport</keyword>
<evidence type="ECO:0000256" key="14">
    <source>
        <dbReference type="RuleBase" id="RU366012"/>
    </source>
</evidence>
<comment type="caution">
    <text evidence="16">The sequence shown here is derived from an EMBL/GenBank/DDBJ whole genome shotgun (WGS) entry which is preliminary data.</text>
</comment>
<keyword evidence="9 14" id="KW-0406">Ion transport</keyword>
<dbReference type="PANTHER" id="PTHR48086:SF3">
    <property type="entry name" value="SODIUM_PROLINE SYMPORTER"/>
    <property type="match status" value="1"/>
</dbReference>
<feature type="transmembrane region" description="Helical" evidence="14">
    <location>
        <begin position="167"/>
        <end position="186"/>
    </location>
</feature>
<dbReference type="InterPro" id="IPR050277">
    <property type="entry name" value="Sodium:Solute_Symporter"/>
</dbReference>